<protein>
    <submittedName>
        <fullName evidence="2">Uncharacterized protein</fullName>
    </submittedName>
</protein>
<reference evidence="2" key="1">
    <citation type="submission" date="2013-07" db="EMBL/GenBank/DDBJ databases">
        <title>The genome of Eucalyptus grandis.</title>
        <authorList>
            <person name="Schmutz J."/>
            <person name="Hayes R."/>
            <person name="Myburg A."/>
            <person name="Tuskan G."/>
            <person name="Grattapaglia D."/>
            <person name="Rokhsar D.S."/>
        </authorList>
    </citation>
    <scope>NUCLEOTIDE SEQUENCE</scope>
    <source>
        <tissue evidence="2">Leaf extractions</tissue>
    </source>
</reference>
<dbReference type="InParanoid" id="A0A059D7L0"/>
<dbReference type="EMBL" id="KK198754">
    <property type="protein sequence ID" value="KCW86728.1"/>
    <property type="molecule type" value="Genomic_DNA"/>
</dbReference>
<accession>A0A059D7L0</accession>
<gene>
    <name evidence="2" type="ORF">EUGRSUZ_B03339</name>
</gene>
<evidence type="ECO:0000256" key="1">
    <source>
        <dbReference type="SAM" id="MobiDB-lite"/>
    </source>
</evidence>
<sequence>MLATRRPRPRGAAVGDFNRQIRSSFRIRPRGASSLQNLIRLLRRWWRERLQGLKNRSMAVGQSNKRNGLDGDGIPSAKSPHLPGRFHIPARDFIVRISPPPPMLFLSGLVAGLLATLLCAQDESWS</sequence>
<feature type="region of interest" description="Disordered" evidence="1">
    <location>
        <begin position="56"/>
        <end position="82"/>
    </location>
</feature>
<name>A0A059D7L0_EUCGR</name>
<evidence type="ECO:0000313" key="2">
    <source>
        <dbReference type="EMBL" id="KCW86728.1"/>
    </source>
</evidence>
<proteinExistence type="predicted"/>
<dbReference type="Gramene" id="KCW86728">
    <property type="protein sequence ID" value="KCW86728"/>
    <property type="gene ID" value="EUGRSUZ_B03339"/>
</dbReference>
<organism evidence="2">
    <name type="scientific">Eucalyptus grandis</name>
    <name type="common">Flooded gum</name>
    <dbReference type="NCBI Taxonomy" id="71139"/>
    <lineage>
        <taxon>Eukaryota</taxon>
        <taxon>Viridiplantae</taxon>
        <taxon>Streptophyta</taxon>
        <taxon>Embryophyta</taxon>
        <taxon>Tracheophyta</taxon>
        <taxon>Spermatophyta</taxon>
        <taxon>Magnoliopsida</taxon>
        <taxon>eudicotyledons</taxon>
        <taxon>Gunneridae</taxon>
        <taxon>Pentapetalae</taxon>
        <taxon>rosids</taxon>
        <taxon>malvids</taxon>
        <taxon>Myrtales</taxon>
        <taxon>Myrtaceae</taxon>
        <taxon>Myrtoideae</taxon>
        <taxon>Eucalypteae</taxon>
        <taxon>Eucalyptus</taxon>
    </lineage>
</organism>
<dbReference type="AlphaFoldDB" id="A0A059D7L0"/>